<dbReference type="InterPro" id="IPR050280">
    <property type="entry name" value="OMP_Chaperone_SurA"/>
</dbReference>
<dbReference type="EMBL" id="CP006650">
    <property type="protein sequence ID" value="AGT07841.1"/>
    <property type="molecule type" value="Genomic_DNA"/>
</dbReference>
<dbReference type="Proteomes" id="UP000015480">
    <property type="component" value="Chromosome"/>
</dbReference>
<dbReference type="AlphaFoldDB" id="S5YRE6"/>
<dbReference type="SUPFAM" id="SSF54534">
    <property type="entry name" value="FKBP-like"/>
    <property type="match status" value="1"/>
</dbReference>
<dbReference type="eggNOG" id="COG0760">
    <property type="taxonomic scope" value="Bacteria"/>
</dbReference>
<evidence type="ECO:0000313" key="9">
    <source>
        <dbReference type="EMBL" id="AGT07841.1"/>
    </source>
</evidence>
<dbReference type="PROSITE" id="PS50198">
    <property type="entry name" value="PPIC_PPIASE_2"/>
    <property type="match status" value="1"/>
</dbReference>
<keyword evidence="5" id="KW-0697">Rotamase</keyword>
<dbReference type="Gene3D" id="3.10.50.40">
    <property type="match status" value="1"/>
</dbReference>
<dbReference type="OrthoDB" id="9791746at2"/>
<protein>
    <recommendedName>
        <fullName evidence="1">Parvulin-like PPIase</fullName>
    </recommendedName>
    <alternativeName>
        <fullName evidence="3">Peptidyl-prolyl cis-trans isomerase plp</fullName>
    </alternativeName>
    <alternativeName>
        <fullName evidence="4">Rotamase plp</fullName>
    </alternativeName>
</protein>
<evidence type="ECO:0000256" key="6">
    <source>
        <dbReference type="SAM" id="MobiDB-lite"/>
    </source>
</evidence>
<evidence type="ECO:0000256" key="2">
    <source>
        <dbReference type="ARBA" id="ARBA00022729"/>
    </source>
</evidence>
<proteinExistence type="predicted"/>
<dbReference type="InterPro" id="IPR027304">
    <property type="entry name" value="Trigger_fact/SurA_dom_sf"/>
</dbReference>
<dbReference type="KEGG" id="pami:JCM7686_0732"/>
<evidence type="ECO:0000313" key="10">
    <source>
        <dbReference type="Proteomes" id="UP000015480"/>
    </source>
</evidence>
<dbReference type="InterPro" id="IPR000297">
    <property type="entry name" value="PPIase_PpiC"/>
</dbReference>
<keyword evidence="5 9" id="KW-0413">Isomerase</keyword>
<dbReference type="Gene3D" id="1.10.4030.10">
    <property type="entry name" value="Porin chaperone SurA, peptide-binding domain"/>
    <property type="match status" value="1"/>
</dbReference>
<dbReference type="PANTHER" id="PTHR47637:SF1">
    <property type="entry name" value="CHAPERONE SURA"/>
    <property type="match status" value="1"/>
</dbReference>
<dbReference type="Pfam" id="PF00639">
    <property type="entry name" value="Rotamase"/>
    <property type="match status" value="1"/>
</dbReference>
<dbReference type="STRING" id="1367847.JCM7686_0732"/>
<evidence type="ECO:0000259" key="8">
    <source>
        <dbReference type="PROSITE" id="PS50198"/>
    </source>
</evidence>
<keyword evidence="2 7" id="KW-0732">Signal</keyword>
<feature type="signal peptide" evidence="7">
    <location>
        <begin position="1"/>
        <end position="22"/>
    </location>
</feature>
<name>S5YRE6_PARAH</name>
<organism evidence="9 10">
    <name type="scientific">Paracoccus aminophilus JCM 7686</name>
    <dbReference type="NCBI Taxonomy" id="1367847"/>
    <lineage>
        <taxon>Bacteria</taxon>
        <taxon>Pseudomonadati</taxon>
        <taxon>Pseudomonadota</taxon>
        <taxon>Alphaproteobacteria</taxon>
        <taxon>Rhodobacterales</taxon>
        <taxon>Paracoccaceae</taxon>
        <taxon>Paracoccus</taxon>
    </lineage>
</organism>
<dbReference type="InterPro" id="IPR046357">
    <property type="entry name" value="PPIase_dom_sf"/>
</dbReference>
<evidence type="ECO:0000256" key="3">
    <source>
        <dbReference type="ARBA" id="ARBA00030642"/>
    </source>
</evidence>
<sequence length="421" mass="45895">MRRVILGVAMAAVLSGTVPVFAQSNPFRPVVYVNEGVITQFDIDQRLKFMELLRAPDANRAGAEKALIEDRLRIIAAKQMDIVATPAQIQTAETEFASRGGLSSEQFIQLLGQNGVDPQIFRDFVTAGLVWRDVVRARVVPMVRVSDAEINQEFTKVISTPKVQDVLLSEMIVPAPEGQEDRVHAEVERLAASIHSEGDFAAAARQHSATRSAENGGRLPWTSLSHLPPSLRPIILSMHPGQVSAPLSVQGAVVLFYLRDTRGTVRAGAKDQQLQYLRLRLGDMSEARRVAATLRNCSDLYAVARPLPADRLIEQTADLGQIPADTGLVLATLDENEATVFGGDIVMLCKRTPALLAAEENQPAVPLIQPKKEDGALPATPPEDATPSREQVRDEVFNRKVSAAADAFMAELRADAIIRRP</sequence>
<evidence type="ECO:0000256" key="5">
    <source>
        <dbReference type="PROSITE-ProRule" id="PRU00278"/>
    </source>
</evidence>
<evidence type="ECO:0000256" key="7">
    <source>
        <dbReference type="SAM" id="SignalP"/>
    </source>
</evidence>
<feature type="domain" description="PpiC" evidence="8">
    <location>
        <begin position="163"/>
        <end position="260"/>
    </location>
</feature>
<reference evidence="9 10" key="1">
    <citation type="journal article" date="2014" name="BMC Genomics">
        <title>Architecture and functions of a multipartite genome of the methylotrophic bacterium Paracoccus aminophilus JCM 7686, containing primary and secondary chromids.</title>
        <authorList>
            <person name="Dziewit L."/>
            <person name="Czarnecki J."/>
            <person name="Wibberg D."/>
            <person name="Radlinska M."/>
            <person name="Mrozek P."/>
            <person name="Szymczak M."/>
            <person name="Schluter A."/>
            <person name="Puhler A."/>
            <person name="Bartosik D."/>
        </authorList>
    </citation>
    <scope>NUCLEOTIDE SEQUENCE [LARGE SCALE GENOMIC DNA]</scope>
    <source>
        <strain evidence="9">JCM 7686</strain>
    </source>
</reference>
<feature type="region of interest" description="Disordered" evidence="6">
    <location>
        <begin position="366"/>
        <end position="393"/>
    </location>
</feature>
<feature type="chain" id="PRO_5007930184" description="Parvulin-like PPIase" evidence="7">
    <location>
        <begin position="23"/>
        <end position="421"/>
    </location>
</feature>
<dbReference type="PANTHER" id="PTHR47637">
    <property type="entry name" value="CHAPERONE SURA"/>
    <property type="match status" value="1"/>
</dbReference>
<dbReference type="GO" id="GO:0003755">
    <property type="term" value="F:peptidyl-prolyl cis-trans isomerase activity"/>
    <property type="evidence" value="ECO:0007669"/>
    <property type="project" value="UniProtKB-KW"/>
</dbReference>
<keyword evidence="10" id="KW-1185">Reference proteome</keyword>
<dbReference type="SUPFAM" id="SSF109998">
    <property type="entry name" value="Triger factor/SurA peptide-binding domain-like"/>
    <property type="match status" value="1"/>
</dbReference>
<dbReference type="RefSeq" id="WP_020949480.1">
    <property type="nucleotide sequence ID" value="NC_022041.1"/>
</dbReference>
<evidence type="ECO:0000256" key="4">
    <source>
        <dbReference type="ARBA" id="ARBA00031484"/>
    </source>
</evidence>
<evidence type="ECO:0000256" key="1">
    <source>
        <dbReference type="ARBA" id="ARBA00018370"/>
    </source>
</evidence>
<dbReference type="PATRIC" id="fig|1367847.3.peg.683"/>
<accession>S5YRE6</accession>
<gene>
    <name evidence="9" type="ORF">JCM7686_0732</name>
</gene>
<dbReference type="HOGENOM" id="CLU_034646_11_2_5"/>